<evidence type="ECO:0000313" key="3">
    <source>
        <dbReference type="Proteomes" id="UP001238467"/>
    </source>
</evidence>
<feature type="compositionally biased region" description="Basic residues" evidence="1">
    <location>
        <begin position="1"/>
        <end position="11"/>
    </location>
</feature>
<organism evidence="2 3">
    <name type="scientific">Ancylobacter vacuolatus</name>
    <dbReference type="NCBI Taxonomy" id="223389"/>
    <lineage>
        <taxon>Bacteria</taxon>
        <taxon>Pseudomonadati</taxon>
        <taxon>Pseudomonadota</taxon>
        <taxon>Alphaproteobacteria</taxon>
        <taxon>Hyphomicrobiales</taxon>
        <taxon>Xanthobacteraceae</taxon>
        <taxon>Ancylobacter</taxon>
    </lineage>
</organism>
<gene>
    <name evidence="2" type="ORF">J2S76_002466</name>
</gene>
<reference evidence="2 3" key="1">
    <citation type="submission" date="2023-07" db="EMBL/GenBank/DDBJ databases">
        <title>Genomic Encyclopedia of Type Strains, Phase IV (KMG-IV): sequencing the most valuable type-strain genomes for metagenomic binning, comparative biology and taxonomic classification.</title>
        <authorList>
            <person name="Goeker M."/>
        </authorList>
    </citation>
    <scope>NUCLEOTIDE SEQUENCE [LARGE SCALE GENOMIC DNA]</scope>
    <source>
        <strain evidence="2 3">DSM 1277</strain>
    </source>
</reference>
<feature type="region of interest" description="Disordered" evidence="1">
    <location>
        <begin position="1"/>
        <end position="32"/>
    </location>
</feature>
<keyword evidence="3" id="KW-1185">Reference proteome</keyword>
<protein>
    <submittedName>
        <fullName evidence="2">Uncharacterized protein</fullName>
    </submittedName>
</protein>
<evidence type="ECO:0000256" key="1">
    <source>
        <dbReference type="SAM" id="MobiDB-lite"/>
    </source>
</evidence>
<dbReference type="Proteomes" id="UP001238467">
    <property type="component" value="Unassembled WGS sequence"/>
</dbReference>
<evidence type="ECO:0000313" key="2">
    <source>
        <dbReference type="EMBL" id="MDQ0348039.1"/>
    </source>
</evidence>
<name>A0ABU0DI23_9HYPH</name>
<comment type="caution">
    <text evidence="2">The sequence shown here is derived from an EMBL/GenBank/DDBJ whole genome shotgun (WGS) entry which is preliminary data.</text>
</comment>
<sequence>MSERPRHRRMPASRLIPNVVAEKQARAGRANG</sequence>
<accession>A0ABU0DI23</accession>
<proteinExistence type="predicted"/>
<dbReference type="EMBL" id="JAUSUH010000004">
    <property type="protein sequence ID" value="MDQ0348039.1"/>
    <property type="molecule type" value="Genomic_DNA"/>
</dbReference>